<keyword evidence="1" id="KW-0805">Transcription regulation</keyword>
<protein>
    <submittedName>
        <fullName evidence="5">IclR family transcriptional regulator</fullName>
    </submittedName>
</protein>
<dbReference type="AlphaFoldDB" id="A0A3M8AM33"/>
<evidence type="ECO:0000256" key="1">
    <source>
        <dbReference type="ARBA" id="ARBA00023015"/>
    </source>
</evidence>
<dbReference type="Gene3D" id="3.30.450.40">
    <property type="match status" value="1"/>
</dbReference>
<evidence type="ECO:0000313" key="5">
    <source>
        <dbReference type="EMBL" id="RNB52268.1"/>
    </source>
</evidence>
<dbReference type="SUPFAM" id="SSF46785">
    <property type="entry name" value="Winged helix' DNA-binding domain"/>
    <property type="match status" value="1"/>
</dbReference>
<dbReference type="GO" id="GO:0003700">
    <property type="term" value="F:DNA-binding transcription factor activity"/>
    <property type="evidence" value="ECO:0007669"/>
    <property type="project" value="TreeGrafter"/>
</dbReference>
<keyword evidence="3" id="KW-0804">Transcription</keyword>
<reference evidence="5 6" key="1">
    <citation type="submission" date="2018-10" db="EMBL/GenBank/DDBJ databases">
        <title>Isolation, diversity and antibacterial activity of antinobacteria from the wheat rhizosphere soil.</title>
        <authorList>
            <person name="Sun T."/>
        </authorList>
    </citation>
    <scope>NUCLEOTIDE SEQUENCE [LARGE SCALE GENOMIC DNA]</scope>
    <source>
        <strain evidence="5 6">SJ-23</strain>
    </source>
</reference>
<dbReference type="InterPro" id="IPR005471">
    <property type="entry name" value="Tscrpt_reg_IclR_N"/>
</dbReference>
<accession>A0A3M8AM33</accession>
<sequence length="249" mass="26206">MQTHSSLSQGLRLLETAVARERSGRPGYTASRLADATGIERSRVSRLTQELRALDYLERDDTQAFRAGDRFLAVAATLNEPWLRAARVELRALAARFRVTARVTGRDGARAVLLRHEAGVGAAESSVRPGMVTPTWSTGAGRALLWDHDRGALEALLSDVQFVGVGGPGAARSVADVDALMERDRAGGVIRAAEEFDDGVHETALPLRGTDGTIVAAISASGSAAELTDEVVVAVAGAAARLTALVTGR</sequence>
<dbReference type="Pfam" id="PF09339">
    <property type="entry name" value="HTH_IclR"/>
    <property type="match status" value="1"/>
</dbReference>
<dbReference type="Proteomes" id="UP000275048">
    <property type="component" value="Unassembled WGS sequence"/>
</dbReference>
<dbReference type="EMBL" id="RHHB01000001">
    <property type="protein sequence ID" value="RNB52268.1"/>
    <property type="molecule type" value="Genomic_DNA"/>
</dbReference>
<dbReference type="GO" id="GO:0045892">
    <property type="term" value="P:negative regulation of DNA-templated transcription"/>
    <property type="evidence" value="ECO:0007669"/>
    <property type="project" value="TreeGrafter"/>
</dbReference>
<dbReference type="PANTHER" id="PTHR30136">
    <property type="entry name" value="HELIX-TURN-HELIX TRANSCRIPTIONAL REGULATOR, ICLR FAMILY"/>
    <property type="match status" value="1"/>
</dbReference>
<dbReference type="InterPro" id="IPR029016">
    <property type="entry name" value="GAF-like_dom_sf"/>
</dbReference>
<evidence type="ECO:0000313" key="6">
    <source>
        <dbReference type="Proteomes" id="UP000275048"/>
    </source>
</evidence>
<dbReference type="InterPro" id="IPR036390">
    <property type="entry name" value="WH_DNA-bd_sf"/>
</dbReference>
<evidence type="ECO:0000259" key="4">
    <source>
        <dbReference type="PROSITE" id="PS51078"/>
    </source>
</evidence>
<feature type="domain" description="IclR-ED" evidence="4">
    <location>
        <begin position="63"/>
        <end position="249"/>
    </location>
</feature>
<dbReference type="InterPro" id="IPR050707">
    <property type="entry name" value="HTH_MetabolicPath_Reg"/>
</dbReference>
<organism evidence="5 6">
    <name type="scientific">Agromyces tardus</name>
    <dbReference type="NCBI Taxonomy" id="2583849"/>
    <lineage>
        <taxon>Bacteria</taxon>
        <taxon>Bacillati</taxon>
        <taxon>Actinomycetota</taxon>
        <taxon>Actinomycetes</taxon>
        <taxon>Micrococcales</taxon>
        <taxon>Microbacteriaceae</taxon>
        <taxon>Agromyces</taxon>
    </lineage>
</organism>
<gene>
    <name evidence="5" type="ORF">EDM22_00685</name>
</gene>
<dbReference type="InterPro" id="IPR014757">
    <property type="entry name" value="Tscrpt_reg_IclR_C"/>
</dbReference>
<dbReference type="InterPro" id="IPR036388">
    <property type="entry name" value="WH-like_DNA-bd_sf"/>
</dbReference>
<proteinExistence type="predicted"/>
<evidence type="ECO:0000256" key="2">
    <source>
        <dbReference type="ARBA" id="ARBA00023125"/>
    </source>
</evidence>
<keyword evidence="2" id="KW-0238">DNA-binding</keyword>
<dbReference type="RefSeq" id="WP_122935106.1">
    <property type="nucleotide sequence ID" value="NZ_JBHSNT010000007.1"/>
</dbReference>
<dbReference type="SUPFAM" id="SSF55781">
    <property type="entry name" value="GAF domain-like"/>
    <property type="match status" value="1"/>
</dbReference>
<keyword evidence="6" id="KW-1185">Reference proteome</keyword>
<name>A0A3M8AM33_9MICO</name>
<dbReference type="Pfam" id="PF01614">
    <property type="entry name" value="IclR_C"/>
    <property type="match status" value="1"/>
</dbReference>
<comment type="caution">
    <text evidence="5">The sequence shown here is derived from an EMBL/GenBank/DDBJ whole genome shotgun (WGS) entry which is preliminary data.</text>
</comment>
<dbReference type="PANTHER" id="PTHR30136:SF35">
    <property type="entry name" value="HTH-TYPE TRANSCRIPTIONAL REGULATOR RV1719"/>
    <property type="match status" value="1"/>
</dbReference>
<dbReference type="OrthoDB" id="4919685at2"/>
<evidence type="ECO:0000256" key="3">
    <source>
        <dbReference type="ARBA" id="ARBA00023163"/>
    </source>
</evidence>
<dbReference type="PROSITE" id="PS51078">
    <property type="entry name" value="ICLR_ED"/>
    <property type="match status" value="1"/>
</dbReference>
<dbReference type="GO" id="GO:0003677">
    <property type="term" value="F:DNA binding"/>
    <property type="evidence" value="ECO:0007669"/>
    <property type="project" value="UniProtKB-KW"/>
</dbReference>
<dbReference type="Gene3D" id="1.10.10.10">
    <property type="entry name" value="Winged helix-like DNA-binding domain superfamily/Winged helix DNA-binding domain"/>
    <property type="match status" value="1"/>
</dbReference>